<name>A0A9P8CFB4_9HELO</name>
<evidence type="ECO:0000313" key="1">
    <source>
        <dbReference type="EMBL" id="KAG9244662.1"/>
    </source>
</evidence>
<gene>
    <name evidence="1" type="ORF">BJ878DRAFT_459845</name>
</gene>
<protein>
    <submittedName>
        <fullName evidence="1">Uncharacterized protein</fullName>
    </submittedName>
</protein>
<organism evidence="1 2">
    <name type="scientific">Calycina marina</name>
    <dbReference type="NCBI Taxonomy" id="1763456"/>
    <lineage>
        <taxon>Eukaryota</taxon>
        <taxon>Fungi</taxon>
        <taxon>Dikarya</taxon>
        <taxon>Ascomycota</taxon>
        <taxon>Pezizomycotina</taxon>
        <taxon>Leotiomycetes</taxon>
        <taxon>Helotiales</taxon>
        <taxon>Pezizellaceae</taxon>
        <taxon>Calycina</taxon>
    </lineage>
</organism>
<sequence>MCYWYAHSYACKHTTYALGKYCADGSLVQTACERKLLWQRIVMNEDCENCMVPPTRTASPCQPKMIRKGKKMGEKRN</sequence>
<dbReference type="Proteomes" id="UP000887226">
    <property type="component" value="Unassembled WGS sequence"/>
</dbReference>
<proteinExistence type="predicted"/>
<evidence type="ECO:0000313" key="2">
    <source>
        <dbReference type="Proteomes" id="UP000887226"/>
    </source>
</evidence>
<accession>A0A9P8CFB4</accession>
<reference evidence="1" key="1">
    <citation type="journal article" date="2021" name="IMA Fungus">
        <title>Genomic characterization of three marine fungi, including Emericellopsis atlantica sp. nov. with signatures of a generalist lifestyle and marine biomass degradation.</title>
        <authorList>
            <person name="Hagestad O.C."/>
            <person name="Hou L."/>
            <person name="Andersen J.H."/>
            <person name="Hansen E.H."/>
            <person name="Altermark B."/>
            <person name="Li C."/>
            <person name="Kuhnert E."/>
            <person name="Cox R.J."/>
            <person name="Crous P.W."/>
            <person name="Spatafora J.W."/>
            <person name="Lail K."/>
            <person name="Amirebrahimi M."/>
            <person name="Lipzen A."/>
            <person name="Pangilinan J."/>
            <person name="Andreopoulos W."/>
            <person name="Hayes R.D."/>
            <person name="Ng V."/>
            <person name="Grigoriev I.V."/>
            <person name="Jackson S.A."/>
            <person name="Sutton T.D.S."/>
            <person name="Dobson A.D.W."/>
            <person name="Rama T."/>
        </authorList>
    </citation>
    <scope>NUCLEOTIDE SEQUENCE</scope>
    <source>
        <strain evidence="1">TRa3180A</strain>
    </source>
</reference>
<keyword evidence="2" id="KW-1185">Reference proteome</keyword>
<dbReference type="OrthoDB" id="3926238at2759"/>
<dbReference type="AlphaFoldDB" id="A0A9P8CFB4"/>
<comment type="caution">
    <text evidence="1">The sequence shown here is derived from an EMBL/GenBank/DDBJ whole genome shotgun (WGS) entry which is preliminary data.</text>
</comment>
<dbReference type="EMBL" id="MU253891">
    <property type="protein sequence ID" value="KAG9244662.1"/>
    <property type="molecule type" value="Genomic_DNA"/>
</dbReference>